<comment type="caution">
    <text evidence="1">The sequence shown here is derived from an EMBL/GenBank/DDBJ whole genome shotgun (WGS) entry which is preliminary data.</text>
</comment>
<organism evidence="1 2">
    <name type="scientific">Streptomyces coffeae</name>
    <dbReference type="NCBI Taxonomy" id="621382"/>
    <lineage>
        <taxon>Bacteria</taxon>
        <taxon>Bacillati</taxon>
        <taxon>Actinomycetota</taxon>
        <taxon>Actinomycetes</taxon>
        <taxon>Kitasatosporales</taxon>
        <taxon>Streptomycetaceae</taxon>
        <taxon>Streptomyces</taxon>
    </lineage>
</organism>
<accession>A0ABS1NC73</accession>
<protein>
    <submittedName>
        <fullName evidence="1">Uncharacterized protein</fullName>
    </submittedName>
</protein>
<evidence type="ECO:0000313" key="1">
    <source>
        <dbReference type="EMBL" id="MBL1097658.1"/>
    </source>
</evidence>
<dbReference type="RefSeq" id="WP_201875092.1">
    <property type="nucleotide sequence ID" value="NZ_JAERRF010000007.1"/>
</dbReference>
<dbReference type="Proteomes" id="UP000634229">
    <property type="component" value="Unassembled WGS sequence"/>
</dbReference>
<name>A0ABS1NC73_9ACTN</name>
<gene>
    <name evidence="1" type="ORF">JK363_13395</name>
</gene>
<sequence>MNLLLSPLDRSRQDAPGRHYLAPTQENVERILFKELLACPAWTWHAYRQGAPVVR</sequence>
<evidence type="ECO:0000313" key="2">
    <source>
        <dbReference type="Proteomes" id="UP000634229"/>
    </source>
</evidence>
<reference evidence="1 2" key="1">
    <citation type="submission" date="2021-01" db="EMBL/GenBank/DDBJ databases">
        <title>WGS of actinomycetes isolated from Thailand.</title>
        <authorList>
            <person name="Thawai C."/>
        </authorList>
    </citation>
    <scope>NUCLEOTIDE SEQUENCE [LARGE SCALE GENOMIC DNA]</scope>
    <source>
        <strain evidence="1 2">CA1R205</strain>
    </source>
</reference>
<dbReference type="EMBL" id="JAERRF010000007">
    <property type="protein sequence ID" value="MBL1097658.1"/>
    <property type="molecule type" value="Genomic_DNA"/>
</dbReference>
<keyword evidence="2" id="KW-1185">Reference proteome</keyword>
<proteinExistence type="predicted"/>